<keyword evidence="1" id="KW-0812">Transmembrane</keyword>
<proteinExistence type="predicted"/>
<evidence type="ECO:0000313" key="2">
    <source>
        <dbReference type="EMBL" id="KAK0661208.1"/>
    </source>
</evidence>
<protein>
    <submittedName>
        <fullName evidence="2">Uncharacterized protein</fullName>
    </submittedName>
</protein>
<dbReference type="Proteomes" id="UP001174997">
    <property type="component" value="Unassembled WGS sequence"/>
</dbReference>
<organism evidence="2 3">
    <name type="scientific">Cercophora samala</name>
    <dbReference type="NCBI Taxonomy" id="330535"/>
    <lineage>
        <taxon>Eukaryota</taxon>
        <taxon>Fungi</taxon>
        <taxon>Dikarya</taxon>
        <taxon>Ascomycota</taxon>
        <taxon>Pezizomycotina</taxon>
        <taxon>Sordariomycetes</taxon>
        <taxon>Sordariomycetidae</taxon>
        <taxon>Sordariales</taxon>
        <taxon>Lasiosphaeriaceae</taxon>
        <taxon>Cercophora</taxon>
    </lineage>
</organism>
<sequence length="189" mass="22334">MNRFFNEIDRALDTKQEEFDKVWRKELLRLVRIAFYNTLVMLLWILSFPLLTRHLPFFVVPAIYAFLYFVAHDLLGASWGTLWATICTIASKDSPLRRKLTHSERNLNDAREDWNALKQSATKRHAELTEMIQQGTSFDEGLDGEMSFFGFRTSVWEYLPRKLSWILFGEEETARFMDSVDFDWGALYN</sequence>
<keyword evidence="1" id="KW-1133">Transmembrane helix</keyword>
<feature type="transmembrane region" description="Helical" evidence="1">
    <location>
        <begin position="33"/>
        <end position="51"/>
    </location>
</feature>
<accession>A0AA40D5G4</accession>
<dbReference type="EMBL" id="JAULSY010000155">
    <property type="protein sequence ID" value="KAK0661208.1"/>
    <property type="molecule type" value="Genomic_DNA"/>
</dbReference>
<keyword evidence="1" id="KW-0472">Membrane</keyword>
<dbReference type="AlphaFoldDB" id="A0AA40D5G4"/>
<name>A0AA40D5G4_9PEZI</name>
<gene>
    <name evidence="2" type="ORF">QBC41DRAFT_261235</name>
</gene>
<keyword evidence="3" id="KW-1185">Reference proteome</keyword>
<feature type="transmembrane region" description="Helical" evidence="1">
    <location>
        <begin position="63"/>
        <end position="90"/>
    </location>
</feature>
<evidence type="ECO:0000313" key="3">
    <source>
        <dbReference type="Proteomes" id="UP001174997"/>
    </source>
</evidence>
<comment type="caution">
    <text evidence="2">The sequence shown here is derived from an EMBL/GenBank/DDBJ whole genome shotgun (WGS) entry which is preliminary data.</text>
</comment>
<evidence type="ECO:0000256" key="1">
    <source>
        <dbReference type="SAM" id="Phobius"/>
    </source>
</evidence>
<reference evidence="2" key="1">
    <citation type="submission" date="2023-06" db="EMBL/GenBank/DDBJ databases">
        <title>Genome-scale phylogeny and comparative genomics of the fungal order Sordariales.</title>
        <authorList>
            <consortium name="Lawrence Berkeley National Laboratory"/>
            <person name="Hensen N."/>
            <person name="Bonometti L."/>
            <person name="Westerberg I."/>
            <person name="Brannstrom I.O."/>
            <person name="Guillou S."/>
            <person name="Cros-Aarteil S."/>
            <person name="Calhoun S."/>
            <person name="Haridas S."/>
            <person name="Kuo A."/>
            <person name="Mondo S."/>
            <person name="Pangilinan J."/>
            <person name="Riley R."/>
            <person name="Labutti K."/>
            <person name="Andreopoulos B."/>
            <person name="Lipzen A."/>
            <person name="Chen C."/>
            <person name="Yanf M."/>
            <person name="Daum C."/>
            <person name="Ng V."/>
            <person name="Clum A."/>
            <person name="Steindorff A."/>
            <person name="Ohm R."/>
            <person name="Martin F."/>
            <person name="Silar P."/>
            <person name="Natvig D."/>
            <person name="Lalanne C."/>
            <person name="Gautier V."/>
            <person name="Ament-Velasquez S.L."/>
            <person name="Kruys A."/>
            <person name="Hutchinson M.I."/>
            <person name="Powell A.J."/>
            <person name="Barry K."/>
            <person name="Miller A.N."/>
            <person name="Grigoriev I.V."/>
            <person name="Debuchy R."/>
            <person name="Gladieux P."/>
            <person name="Thoren M.H."/>
            <person name="Johannesson H."/>
        </authorList>
    </citation>
    <scope>NUCLEOTIDE SEQUENCE</scope>
    <source>
        <strain evidence="2">CBS 307.81</strain>
    </source>
</reference>